<name>A0A9Q0M6D0_BLOTA</name>
<accession>A0A9Q0M6D0</accession>
<evidence type="ECO:0000313" key="3">
    <source>
        <dbReference type="Proteomes" id="UP001142055"/>
    </source>
</evidence>
<proteinExistence type="predicted"/>
<dbReference type="Proteomes" id="UP001142055">
    <property type="component" value="Chromosome 2"/>
</dbReference>
<keyword evidence="3" id="KW-1185">Reference proteome</keyword>
<dbReference type="EMBL" id="JAPWDV010000002">
    <property type="protein sequence ID" value="KAJ6218847.1"/>
    <property type="molecule type" value="Genomic_DNA"/>
</dbReference>
<feature type="compositionally biased region" description="Pro residues" evidence="1">
    <location>
        <begin position="88"/>
        <end position="98"/>
    </location>
</feature>
<feature type="compositionally biased region" description="Basic residues" evidence="1">
    <location>
        <begin position="177"/>
        <end position="187"/>
    </location>
</feature>
<protein>
    <submittedName>
        <fullName evidence="2">Uncharacterized protein</fullName>
    </submittedName>
</protein>
<feature type="compositionally biased region" description="Low complexity" evidence="1">
    <location>
        <begin position="68"/>
        <end position="87"/>
    </location>
</feature>
<comment type="caution">
    <text evidence="2">The sequence shown here is derived from an EMBL/GenBank/DDBJ whole genome shotgun (WGS) entry which is preliminary data.</text>
</comment>
<feature type="region of interest" description="Disordered" evidence="1">
    <location>
        <begin position="1"/>
        <end position="259"/>
    </location>
</feature>
<dbReference type="AlphaFoldDB" id="A0A9Q0M6D0"/>
<organism evidence="2 3">
    <name type="scientific">Blomia tropicalis</name>
    <name type="common">Mite</name>
    <dbReference type="NCBI Taxonomy" id="40697"/>
    <lineage>
        <taxon>Eukaryota</taxon>
        <taxon>Metazoa</taxon>
        <taxon>Ecdysozoa</taxon>
        <taxon>Arthropoda</taxon>
        <taxon>Chelicerata</taxon>
        <taxon>Arachnida</taxon>
        <taxon>Acari</taxon>
        <taxon>Acariformes</taxon>
        <taxon>Sarcoptiformes</taxon>
        <taxon>Astigmata</taxon>
        <taxon>Glycyphagoidea</taxon>
        <taxon>Echimyopodidae</taxon>
        <taxon>Blomia</taxon>
    </lineage>
</organism>
<reference evidence="2" key="1">
    <citation type="submission" date="2022-12" db="EMBL/GenBank/DDBJ databases">
        <title>Genome assemblies of Blomia tropicalis.</title>
        <authorList>
            <person name="Cui Y."/>
        </authorList>
    </citation>
    <scope>NUCLEOTIDE SEQUENCE</scope>
    <source>
        <tissue evidence="2">Adult mites</tissue>
    </source>
</reference>
<sequence>MSTKPTSALPTAGDSSKHDPGTGGAIPKGAGLSLPSANSGQQSGSSSKPKSTDGPPKPPGLALPSANSAKPTSQAPSSSSKPKSVPKLPLPGLPPPSPNSAKPMSSQGGPKSTFGTLPPPGGMKGKSPEHPKHSALPSANKPTSHAPLFGSSAKPKSAGGGGHPKSTLPPSMAKGKSPSHTKSKTKSIRNEPKSSNAHSQQKSSSKIHSQAAQPDSKMTSGKSRTNNKSLKKRVDSKPTITNTTSKKSKSSSMIHNLGSSTGNGNEFNLHCPISMPDLSKITSLLHIETLHHAWDLFCQDSYWSVHLLTISTIVLSNYRRSLM</sequence>
<feature type="compositionally biased region" description="Low complexity" evidence="1">
    <location>
        <begin position="35"/>
        <end position="54"/>
    </location>
</feature>
<feature type="compositionally biased region" description="Low complexity" evidence="1">
    <location>
        <begin position="193"/>
        <end position="213"/>
    </location>
</feature>
<evidence type="ECO:0000256" key="1">
    <source>
        <dbReference type="SAM" id="MobiDB-lite"/>
    </source>
</evidence>
<gene>
    <name evidence="2" type="ORF">RDWZM_004659</name>
</gene>
<evidence type="ECO:0000313" key="2">
    <source>
        <dbReference type="EMBL" id="KAJ6218847.1"/>
    </source>
</evidence>
<feature type="compositionally biased region" description="Polar residues" evidence="1">
    <location>
        <begin position="216"/>
        <end position="228"/>
    </location>
</feature>